<comment type="caution">
    <text evidence="2">The sequence shown here is derived from an EMBL/GenBank/DDBJ whole genome shotgun (WGS) entry which is preliminary data.</text>
</comment>
<accession>A0A2U1ZUA5</accession>
<evidence type="ECO:0000313" key="3">
    <source>
        <dbReference type="Proteomes" id="UP000245166"/>
    </source>
</evidence>
<dbReference type="InterPro" id="IPR029063">
    <property type="entry name" value="SAM-dependent_MTases_sf"/>
</dbReference>
<keyword evidence="3" id="KW-1185">Reference proteome</keyword>
<sequence>MTGDGTDREGEAAAEALVLRLRAAGCVFAEEEAALLLGTPPSDREALVARRVAGEPLEHVLGWVELDGVRLAVGPGVFVPRQRSLLLVAEAARRTPPGSRVLDLCCGNGALGRLLAERVRGLGVHASDVDPRAVALAAANLAPVGGTAVVGDLFDGVPAWLRGTLATITANVPYVPSGAEDLMPRDVRFAEPRSTRDGGVDGLDVLRRVAAEAPAWLAHGGVLLSEVAEHQAAPACAVLAAAGLRPETVDDDEGTAVVIGTRPA</sequence>
<proteinExistence type="predicted"/>
<dbReference type="RefSeq" id="WP_109228911.1">
    <property type="nucleotide sequence ID" value="NZ_PYHR01000002.1"/>
</dbReference>
<dbReference type="NCBIfam" id="TIGR03704">
    <property type="entry name" value="PrmC_rel_meth"/>
    <property type="match status" value="1"/>
</dbReference>
<dbReference type="AlphaFoldDB" id="A0A2U1ZUA5"/>
<dbReference type="OrthoDB" id="9800643at2"/>
<organism evidence="2 3">
    <name type="scientific">Serinibacter arcticus</name>
    <dbReference type="NCBI Taxonomy" id="1655435"/>
    <lineage>
        <taxon>Bacteria</taxon>
        <taxon>Bacillati</taxon>
        <taxon>Actinomycetota</taxon>
        <taxon>Actinomycetes</taxon>
        <taxon>Micrococcales</taxon>
        <taxon>Beutenbergiaceae</taxon>
        <taxon>Serinibacter</taxon>
    </lineage>
</organism>
<dbReference type="Gene3D" id="3.40.50.150">
    <property type="entry name" value="Vaccinia Virus protein VP39"/>
    <property type="match status" value="1"/>
</dbReference>
<feature type="domain" description="Methyltransferase small" evidence="1">
    <location>
        <begin position="86"/>
        <end position="173"/>
    </location>
</feature>
<dbReference type="PANTHER" id="PTHR18895">
    <property type="entry name" value="HEMK METHYLTRANSFERASE"/>
    <property type="match status" value="1"/>
</dbReference>
<evidence type="ECO:0000259" key="1">
    <source>
        <dbReference type="Pfam" id="PF05175"/>
    </source>
</evidence>
<dbReference type="EMBL" id="PYHR01000002">
    <property type="protein sequence ID" value="PWD50530.1"/>
    <property type="molecule type" value="Genomic_DNA"/>
</dbReference>
<reference evidence="2 3" key="1">
    <citation type="submission" date="2018-03" db="EMBL/GenBank/DDBJ databases">
        <title>Genome assembly of novel Miniimonas species PCH200.</title>
        <authorList>
            <person name="Thakur V."/>
            <person name="Kumar V."/>
            <person name="Singh D."/>
        </authorList>
    </citation>
    <scope>NUCLEOTIDE SEQUENCE [LARGE SCALE GENOMIC DNA]</scope>
    <source>
        <strain evidence="2 3">PCH200</strain>
    </source>
</reference>
<dbReference type="SUPFAM" id="SSF53335">
    <property type="entry name" value="S-adenosyl-L-methionine-dependent methyltransferases"/>
    <property type="match status" value="1"/>
</dbReference>
<protein>
    <recommendedName>
        <fullName evidence="1">Methyltransferase small domain-containing protein</fullName>
    </recommendedName>
</protein>
<dbReference type="InterPro" id="IPR007848">
    <property type="entry name" value="Small_mtfrase_dom"/>
</dbReference>
<dbReference type="Pfam" id="PF05175">
    <property type="entry name" value="MTS"/>
    <property type="match status" value="1"/>
</dbReference>
<name>A0A2U1ZUA5_9MICO</name>
<evidence type="ECO:0000313" key="2">
    <source>
        <dbReference type="EMBL" id="PWD50530.1"/>
    </source>
</evidence>
<dbReference type="InterPro" id="IPR022446">
    <property type="entry name" value="MeTrfrase_put"/>
</dbReference>
<dbReference type="InterPro" id="IPR050320">
    <property type="entry name" value="N5-glutamine_MTase"/>
</dbReference>
<dbReference type="PANTHER" id="PTHR18895:SF74">
    <property type="entry name" value="MTRF1L RELEASE FACTOR GLUTAMINE METHYLTRANSFERASE"/>
    <property type="match status" value="1"/>
</dbReference>
<gene>
    <name evidence="2" type="ORF">C8046_07580</name>
</gene>
<dbReference type="Proteomes" id="UP000245166">
    <property type="component" value="Unassembled WGS sequence"/>
</dbReference>
<dbReference type="GO" id="GO:0008168">
    <property type="term" value="F:methyltransferase activity"/>
    <property type="evidence" value="ECO:0007669"/>
    <property type="project" value="InterPro"/>
</dbReference>